<organism evidence="1 2">
    <name type="scientific">Pseudothauera nasutitermitis</name>
    <dbReference type="NCBI Taxonomy" id="2565930"/>
    <lineage>
        <taxon>Bacteria</taxon>
        <taxon>Pseudomonadati</taxon>
        <taxon>Pseudomonadota</taxon>
        <taxon>Betaproteobacteria</taxon>
        <taxon>Rhodocyclales</taxon>
        <taxon>Zoogloeaceae</taxon>
        <taxon>Pseudothauera</taxon>
    </lineage>
</organism>
<keyword evidence="2" id="KW-1185">Reference proteome</keyword>
<dbReference type="EMBL" id="SSOC01000010">
    <property type="protein sequence ID" value="THF61131.1"/>
    <property type="molecule type" value="Genomic_DNA"/>
</dbReference>
<dbReference type="Proteomes" id="UP000308430">
    <property type="component" value="Unassembled WGS sequence"/>
</dbReference>
<accession>A0A4S4ANH5</accession>
<proteinExistence type="predicted"/>
<dbReference type="OrthoDB" id="8893233at2"/>
<comment type="caution">
    <text evidence="1">The sequence shown here is derived from an EMBL/GenBank/DDBJ whole genome shotgun (WGS) entry which is preliminary data.</text>
</comment>
<name>A0A4S4ANH5_9RHOO</name>
<evidence type="ECO:0000313" key="1">
    <source>
        <dbReference type="EMBL" id="THF61131.1"/>
    </source>
</evidence>
<reference evidence="1 2" key="1">
    <citation type="submission" date="2019-04" db="EMBL/GenBank/DDBJ databases">
        <title>Azoarcus nasutitermitis sp. nov. isolated from termite nest.</title>
        <authorList>
            <person name="Lin S.-Y."/>
            <person name="Hameed A."/>
            <person name="Hsu Y.-H."/>
            <person name="Young C.-C."/>
        </authorList>
    </citation>
    <scope>NUCLEOTIDE SEQUENCE [LARGE SCALE GENOMIC DNA]</scope>
    <source>
        <strain evidence="1 2">CC-YHH838</strain>
    </source>
</reference>
<gene>
    <name evidence="1" type="ORF">E6C76_21320</name>
</gene>
<protein>
    <recommendedName>
        <fullName evidence="3">Peptidase C-terminal archaeal/bacterial domain-containing protein</fullName>
    </recommendedName>
</protein>
<sequence length="456" mass="47980">MQSAARRTSRPLLVQTLAAALVLAGGLSAPLVSSAQGTLPDNLSGELTTRSGLNVKDGSRYQTFELELRGGEMVRAGLEGVLSGAVLTLFDERQRVVSGPFDNTAYLLAPRDGRYTLAVSGENDRAYGPFTLVLETVEVNNGGPLTLGEEVFGVLPGRTAGNVYTLAVAEAGLYRLSLDSEEFDTLLRLQGEGLEMEDDDGAGNGGTNSRLIAHLPQGAFQITASALSDDDNGAYTLRAERHEPPAGQTLRDSGEIELGTEIAGFVTAGGEAPVYTLTVPERGMLNVLMRSSDVDSMLQLNGPEVDLSDDDGAGNGFDARILALVEAGEYTITPSSMDKRSGLFTLSTELTAVSDIGAFLQPGESVTGVLADGESATTTLRIATAGRYRIEFISAEFDAYLKLQGSGVDQEDDDGAGGTDARLDLHLRPGDYRLTGSAFENAGGGRYLINARPLGN</sequence>
<evidence type="ECO:0008006" key="3">
    <source>
        <dbReference type="Google" id="ProtNLM"/>
    </source>
</evidence>
<evidence type="ECO:0000313" key="2">
    <source>
        <dbReference type="Proteomes" id="UP000308430"/>
    </source>
</evidence>
<dbReference type="AlphaFoldDB" id="A0A4S4ANH5"/>
<dbReference type="RefSeq" id="WP_136350284.1">
    <property type="nucleotide sequence ID" value="NZ_SSOC01000010.1"/>
</dbReference>